<dbReference type="OrthoDB" id="6287162at2"/>
<gene>
    <name evidence="1" type="ORF">DC083_03425</name>
</gene>
<comment type="caution">
    <text evidence="1">The sequence shown here is derived from an EMBL/GenBank/DDBJ whole genome shotgun (WGS) entry which is preliminary data.</text>
</comment>
<keyword evidence="2" id="KW-1185">Reference proteome</keyword>
<organism evidence="1 2">
    <name type="scientific">Ignatzschineria ureiclastica</name>
    <dbReference type="NCBI Taxonomy" id="472582"/>
    <lineage>
        <taxon>Bacteria</taxon>
        <taxon>Pseudomonadati</taxon>
        <taxon>Pseudomonadota</taxon>
        <taxon>Gammaproteobacteria</taxon>
        <taxon>Cardiobacteriales</taxon>
        <taxon>Ignatzschineriaceae</taxon>
        <taxon>Ignatzschineria</taxon>
    </lineage>
</organism>
<protein>
    <recommendedName>
        <fullName evidence="3">Asparagine synthetase domain-containing protein</fullName>
    </recommendedName>
</protein>
<dbReference type="RefSeq" id="WP_109188869.1">
    <property type="nucleotide sequence ID" value="NZ_BMYA01000005.1"/>
</dbReference>
<reference evidence="2" key="1">
    <citation type="submission" date="2018-05" db="EMBL/GenBank/DDBJ databases">
        <title>Ignatzschineria dubaiensis sp. nov., isolated from necrotic foot tissues of dromedaries (Camelus dromedarius) and associated maggots in Dubai, United Arab Emirates.</title>
        <authorList>
            <person name="Tsang C.C."/>
            <person name="Tang J.Y.M."/>
            <person name="Fong J.Y.H."/>
            <person name="Kinne J."/>
            <person name="Lee H.H."/>
            <person name="Joseph M."/>
            <person name="Jose S."/>
            <person name="Schuster R.K."/>
            <person name="Tang Y."/>
            <person name="Sivakumar S."/>
            <person name="Chen J.H.K."/>
            <person name="Teng J.L.L."/>
            <person name="Lau S.K.P."/>
            <person name="Wernery U."/>
            <person name="Woo P.C.Y."/>
        </authorList>
    </citation>
    <scope>NUCLEOTIDE SEQUENCE [LARGE SCALE GENOMIC DNA]</scope>
    <source>
        <strain evidence="2">KCTC 22644</strain>
    </source>
</reference>
<dbReference type="EMBL" id="QEWQ01000002">
    <property type="protein sequence ID" value="PWD81511.1"/>
    <property type="molecule type" value="Genomic_DNA"/>
</dbReference>
<accession>A0A2U2AFS5</accession>
<name>A0A2U2AFS5_9GAMM</name>
<evidence type="ECO:0000313" key="2">
    <source>
        <dbReference type="Proteomes" id="UP000245020"/>
    </source>
</evidence>
<sequence length="510" mass="58862">MFYLDKNSDIFNYFSGIAYGGGNVVLSLKGLEEYSSNEHKLRDLSGGRYSLVFRDMISELIVVQNDPTGQDAIFLYEKKGFWAISNSLYKLVEELKKRGEKLSIYYPALNSYKISHSLGNQPITNNTIVENIKIIPRGHRIEIKSGNVNIKKIQFCNIVVNDIEDYIKYLDYTLQDLSMVLKAIRKTLPKGNLRCDLTGGLDSRSVFGIAYNSGVIEDLQIVSNKKFEDDYVIADVISKYYGGQLSNNSMPEGESIPSDFLVYELYKYGNAGIYTKLYKPRYLVAPNALHLHGAGGESLRGQYSGTPRQVISRLKKYFPNDIKSYELVKKEFLNYFESNNLDIDDTKSMLHHSRNFRARFHFGRNWFRSLSTVIFSPLCDARLERLSDFIIDKYPSNPRMIFYHMFFLLDKTLAFFPFDDTDKNMNIQQLKLCLDLFNKRKESLSNFNLEYRVYGTLEENSKRLDLKIGGKESFNELIASEKAQFLKKAPIELQWVANNISIMPILNIIY</sequence>
<evidence type="ECO:0000313" key="1">
    <source>
        <dbReference type="EMBL" id="PWD81511.1"/>
    </source>
</evidence>
<proteinExistence type="predicted"/>
<dbReference type="Proteomes" id="UP000245020">
    <property type="component" value="Unassembled WGS sequence"/>
</dbReference>
<evidence type="ECO:0008006" key="3">
    <source>
        <dbReference type="Google" id="ProtNLM"/>
    </source>
</evidence>
<dbReference type="AlphaFoldDB" id="A0A2U2AFS5"/>